<name>A0A1G7YPJ9_9HYPH</name>
<keyword evidence="1" id="KW-0240">DNA-directed RNA polymerase</keyword>
<sequence length="179" mass="20492">MDDEPAHLSLGEVRRALDRLRQADIVRLSVLARNWARGLGRRDADDLLNEAFDRVLSGRRPWPSDVAMPAFFNGVMRSIASQWRHEDMRELLILDDTDTALDKMEESPPADHELNDLLSRMRRALDDDPQARGIMEHILADSGREEAQAALGVDATSYDTARRRMIRHLFTMFNPGWTL</sequence>
<dbReference type="GO" id="GO:0000428">
    <property type="term" value="C:DNA-directed RNA polymerase complex"/>
    <property type="evidence" value="ECO:0007669"/>
    <property type="project" value="UniProtKB-KW"/>
</dbReference>
<dbReference type="RefSeq" id="WP_090598063.1">
    <property type="nucleotide sequence ID" value="NZ_FNCS01000015.1"/>
</dbReference>
<dbReference type="OrthoDB" id="7553153at2"/>
<dbReference type="AlphaFoldDB" id="A0A1G7YPJ9"/>
<reference evidence="1 2" key="1">
    <citation type="submission" date="2016-10" db="EMBL/GenBank/DDBJ databases">
        <authorList>
            <person name="de Groot N.N."/>
        </authorList>
    </citation>
    <scope>NUCLEOTIDE SEQUENCE [LARGE SCALE GENOMIC DNA]</scope>
    <source>
        <strain evidence="1 2">CGMCC 1.10267</strain>
    </source>
</reference>
<dbReference type="EMBL" id="FNCS01000015">
    <property type="protein sequence ID" value="SDG98443.1"/>
    <property type="molecule type" value="Genomic_DNA"/>
</dbReference>
<gene>
    <name evidence="1" type="ORF">SAMN04487974_11511</name>
</gene>
<dbReference type="Proteomes" id="UP000199495">
    <property type="component" value="Unassembled WGS sequence"/>
</dbReference>
<accession>A0A1G7YPJ9</accession>
<evidence type="ECO:0000313" key="2">
    <source>
        <dbReference type="Proteomes" id="UP000199495"/>
    </source>
</evidence>
<keyword evidence="2" id="KW-1185">Reference proteome</keyword>
<evidence type="ECO:0000313" key="1">
    <source>
        <dbReference type="EMBL" id="SDG98443.1"/>
    </source>
</evidence>
<proteinExistence type="predicted"/>
<organism evidence="1 2">
    <name type="scientific">Pelagibacterium luteolum</name>
    <dbReference type="NCBI Taxonomy" id="440168"/>
    <lineage>
        <taxon>Bacteria</taxon>
        <taxon>Pseudomonadati</taxon>
        <taxon>Pseudomonadota</taxon>
        <taxon>Alphaproteobacteria</taxon>
        <taxon>Hyphomicrobiales</taxon>
        <taxon>Devosiaceae</taxon>
        <taxon>Pelagibacterium</taxon>
    </lineage>
</organism>
<dbReference type="STRING" id="440168.SAMN04487974_11511"/>
<protein>
    <submittedName>
        <fullName evidence="1">DNA-directed RNA polymerase specialized sigma subunit, sigma24 family</fullName>
    </submittedName>
</protein>
<keyword evidence="1" id="KW-0804">Transcription</keyword>